<sequence>MTEQRASVAEATSDATAPQFTITRIFDAPRPLVWRAWTEQADAAAWWHPRGISIRPGSVAIDLRIGGRYAYTMVNDADGSEYPTAGVYREIVEPERLVYTWGNPDDRDAPVITVTLRELDGDRTEMLFHLLGIAAAPGDADVYDGWDSAFDVLAEHLATVGTGGDADGAHEGR</sequence>
<dbReference type="AlphaFoldDB" id="A0A3M8ALF8"/>
<dbReference type="SUPFAM" id="SSF55961">
    <property type="entry name" value="Bet v1-like"/>
    <property type="match status" value="1"/>
</dbReference>
<organism evidence="3 4">
    <name type="scientific">Agromyces tardus</name>
    <dbReference type="NCBI Taxonomy" id="2583849"/>
    <lineage>
        <taxon>Bacteria</taxon>
        <taxon>Bacillati</taxon>
        <taxon>Actinomycetota</taxon>
        <taxon>Actinomycetes</taxon>
        <taxon>Micrococcales</taxon>
        <taxon>Microbacteriaceae</taxon>
        <taxon>Agromyces</taxon>
    </lineage>
</organism>
<dbReference type="OrthoDB" id="3365660at2"/>
<dbReference type="Pfam" id="PF08327">
    <property type="entry name" value="AHSA1"/>
    <property type="match status" value="1"/>
</dbReference>
<proteinExistence type="inferred from homology"/>
<dbReference type="Gene3D" id="3.30.530.20">
    <property type="match status" value="1"/>
</dbReference>
<evidence type="ECO:0000259" key="2">
    <source>
        <dbReference type="Pfam" id="PF08327"/>
    </source>
</evidence>
<protein>
    <submittedName>
        <fullName evidence="3">SRPBCC domain-containing protein</fullName>
    </submittedName>
</protein>
<dbReference type="RefSeq" id="WP_122935853.1">
    <property type="nucleotide sequence ID" value="NZ_JBHSNT010000060.1"/>
</dbReference>
<dbReference type="Proteomes" id="UP000275048">
    <property type="component" value="Unassembled WGS sequence"/>
</dbReference>
<reference evidence="3 4" key="1">
    <citation type="submission" date="2018-10" db="EMBL/GenBank/DDBJ databases">
        <title>Isolation, diversity and antibacterial activity of antinobacteria from the wheat rhizosphere soil.</title>
        <authorList>
            <person name="Sun T."/>
        </authorList>
    </citation>
    <scope>NUCLEOTIDE SEQUENCE [LARGE SCALE GENOMIC DNA]</scope>
    <source>
        <strain evidence="3 4">SJ-23</strain>
    </source>
</reference>
<dbReference type="InterPro" id="IPR023393">
    <property type="entry name" value="START-like_dom_sf"/>
</dbReference>
<evidence type="ECO:0000256" key="1">
    <source>
        <dbReference type="ARBA" id="ARBA00006817"/>
    </source>
</evidence>
<evidence type="ECO:0000313" key="4">
    <source>
        <dbReference type="Proteomes" id="UP000275048"/>
    </source>
</evidence>
<dbReference type="EMBL" id="RHHB01000004">
    <property type="protein sequence ID" value="RNB51285.1"/>
    <property type="molecule type" value="Genomic_DNA"/>
</dbReference>
<evidence type="ECO:0000313" key="3">
    <source>
        <dbReference type="EMBL" id="RNB51285.1"/>
    </source>
</evidence>
<name>A0A3M8ALF8_9MICO</name>
<feature type="domain" description="Activator of Hsp90 ATPase homologue 1/2-like C-terminal" evidence="2">
    <location>
        <begin position="27"/>
        <end position="157"/>
    </location>
</feature>
<gene>
    <name evidence="3" type="ORF">EDM22_04440</name>
</gene>
<comment type="caution">
    <text evidence="3">The sequence shown here is derived from an EMBL/GenBank/DDBJ whole genome shotgun (WGS) entry which is preliminary data.</text>
</comment>
<dbReference type="InterPro" id="IPR013538">
    <property type="entry name" value="ASHA1/2-like_C"/>
</dbReference>
<comment type="similarity">
    <text evidence="1">Belongs to the AHA1 family.</text>
</comment>
<dbReference type="CDD" id="cd07814">
    <property type="entry name" value="SRPBCC_CalC_Aha1-like"/>
    <property type="match status" value="1"/>
</dbReference>
<accession>A0A3M8ALF8</accession>
<keyword evidence="4" id="KW-1185">Reference proteome</keyword>